<keyword evidence="2" id="KW-0479">Metal-binding</keyword>
<dbReference type="PANTHER" id="PTHR30149:SF0">
    <property type="entry name" value="HYDROGENASE MATURATION FACTOR HYPD"/>
    <property type="match status" value="1"/>
</dbReference>
<dbReference type="InterPro" id="IPR042244">
    <property type="entry name" value="HypD_2_sf"/>
</dbReference>
<evidence type="ECO:0000256" key="2">
    <source>
        <dbReference type="ARBA" id="ARBA00022723"/>
    </source>
</evidence>
<evidence type="ECO:0000313" key="5">
    <source>
        <dbReference type="Proteomes" id="UP000005233"/>
    </source>
</evidence>
<comment type="similarity">
    <text evidence="1">Belongs to the HypD family.</text>
</comment>
<reference evidence="4 5" key="1">
    <citation type="journal article" date="2012" name="J. Bacteriol.">
        <title>Complete genome sequence of a thermophilic methanogen, Methanocella conradii HZ254, isolated from Chinese rice field soil.</title>
        <authorList>
            <person name="Lu Z."/>
            <person name="Lu Y."/>
        </authorList>
    </citation>
    <scope>NUCLEOTIDE SEQUENCE [LARGE SCALE GENOMIC DNA]</scope>
    <source>
        <strain evidence="5">DSM 24694 / JCM 17849 / CGMCC 1.5162 / HZ254</strain>
    </source>
</reference>
<name>H8I525_METCZ</name>
<dbReference type="Gene3D" id="3.40.50.11750">
    <property type="entry name" value="HypD, alpha/beta domain 1"/>
    <property type="match status" value="2"/>
</dbReference>
<proteinExistence type="inferred from homology"/>
<dbReference type="Proteomes" id="UP000005233">
    <property type="component" value="Chromosome"/>
</dbReference>
<dbReference type="Gene3D" id="6.10.20.100">
    <property type="match status" value="1"/>
</dbReference>
<evidence type="ECO:0000313" key="4">
    <source>
        <dbReference type="EMBL" id="AFC98784.1"/>
    </source>
</evidence>
<dbReference type="GO" id="GO:0005506">
    <property type="term" value="F:iron ion binding"/>
    <property type="evidence" value="ECO:0007669"/>
    <property type="project" value="TreeGrafter"/>
</dbReference>
<dbReference type="GO" id="GO:0051539">
    <property type="term" value="F:4 iron, 4 sulfur cluster binding"/>
    <property type="evidence" value="ECO:0007669"/>
    <property type="project" value="TreeGrafter"/>
</dbReference>
<dbReference type="HOGENOM" id="CLU_048562_1_0_2"/>
<dbReference type="STRING" id="1041930.Mtc_0009"/>
<organism evidence="4 5">
    <name type="scientific">Methanocella conradii (strain DSM 24694 / JCM 17849 / CGMCC 1.5162 / HZ254)</name>
    <dbReference type="NCBI Taxonomy" id="1041930"/>
    <lineage>
        <taxon>Archaea</taxon>
        <taxon>Methanobacteriati</taxon>
        <taxon>Methanobacteriota</taxon>
        <taxon>Stenosarchaea group</taxon>
        <taxon>Methanomicrobia</taxon>
        <taxon>Methanocellales</taxon>
        <taxon>Methanocellaceae</taxon>
        <taxon>Methanocella</taxon>
    </lineage>
</organism>
<dbReference type="EMBL" id="CP003243">
    <property type="protein sequence ID" value="AFC98784.1"/>
    <property type="molecule type" value="Genomic_DNA"/>
</dbReference>
<dbReference type="InterPro" id="IPR042243">
    <property type="entry name" value="HypD_1"/>
</dbReference>
<evidence type="ECO:0000256" key="1">
    <source>
        <dbReference type="ARBA" id="ARBA00007888"/>
    </source>
</evidence>
<protein>
    <submittedName>
        <fullName evidence="4">Hydrogenase expression/formation protein HypD</fullName>
    </submittedName>
</protein>
<gene>
    <name evidence="4" type="primary">hypD</name>
    <name evidence="4" type="ordered locus">Mtc_0009</name>
</gene>
<evidence type="ECO:0000256" key="3">
    <source>
        <dbReference type="ARBA" id="ARBA00023004"/>
    </source>
</evidence>
<accession>H8I525</accession>
<dbReference type="InterPro" id="IPR002780">
    <property type="entry name" value="Hyd_form_HypD"/>
</dbReference>
<sequence length="356" mass="38870">MQEEQIARGLADKIEKLAAGKEIKIMHVCGTHEYTITKSGIRSLLPKNVKVVMGPGCPVCVTPQAEIDAIVELAEKGKVICTYGDLLRVPGTKSSLYDSVGDIHIVQSISQAADYAREHPDREVVFMAVGFETTAPTTAAVLLTNPPDNFSVLVSHRLIPPAMKWLMEQGEANLSGFLLPGHVCTISGSEEYGQFKVPQVIAGFEPLQVMYGLYMLVKQIVEGRAEVENAYASAVKKEGNLKAKRMLSEVFEVCDIMWRGFPVIPSSGLKLKPQYEKYDALKKYGITLKGGAETRGCLCNEILRGVKDPVDCKLFGKACTPLKPVGACMVSTEGACRIWYTYGKAVKSVFTAKNTK</sequence>
<dbReference type="PANTHER" id="PTHR30149">
    <property type="entry name" value="HYDROGENASE PROTEIN ASSEMBLY PROTEIN HYPD"/>
    <property type="match status" value="1"/>
</dbReference>
<dbReference type="PIRSF" id="PIRSF005622">
    <property type="entry name" value="Hydrgn_mat_hypD"/>
    <property type="match status" value="1"/>
</dbReference>
<dbReference type="Pfam" id="PF01924">
    <property type="entry name" value="HypD"/>
    <property type="match status" value="1"/>
</dbReference>
<dbReference type="AlphaFoldDB" id="H8I525"/>
<dbReference type="OrthoDB" id="372075at2157"/>
<dbReference type="GO" id="GO:0070025">
    <property type="term" value="F:carbon monoxide binding"/>
    <property type="evidence" value="ECO:0007669"/>
    <property type="project" value="TreeGrafter"/>
</dbReference>
<dbReference type="NCBIfam" id="TIGR00075">
    <property type="entry name" value="hypD"/>
    <property type="match status" value="1"/>
</dbReference>
<keyword evidence="5" id="KW-1185">Reference proteome</keyword>
<dbReference type="GeneID" id="11972487"/>
<dbReference type="eggNOG" id="arCOG04428">
    <property type="taxonomic scope" value="Archaea"/>
</dbReference>
<dbReference type="GO" id="GO:0051604">
    <property type="term" value="P:protein maturation"/>
    <property type="evidence" value="ECO:0007669"/>
    <property type="project" value="TreeGrafter"/>
</dbReference>
<keyword evidence="3" id="KW-0408">Iron</keyword>
<dbReference type="RefSeq" id="WP_014404623.1">
    <property type="nucleotide sequence ID" value="NC_017034.1"/>
</dbReference>
<dbReference type="KEGG" id="mez:Mtc_0009"/>